<accession>A0ABU2FVH1</accession>
<gene>
    <name evidence="2" type="ORF">NDI86_21980</name>
</gene>
<feature type="non-terminal residue" evidence="2">
    <location>
        <position position="88"/>
    </location>
</feature>
<name>A0ABU2FVH1_9EURY</name>
<protein>
    <recommendedName>
        <fullName evidence="4">Small CPxCG-related zinc finger protein</fullName>
    </recommendedName>
</protein>
<comment type="caution">
    <text evidence="2">The sequence shown here is derived from an EMBL/GenBank/DDBJ whole genome shotgun (WGS) entry which is preliminary data.</text>
</comment>
<evidence type="ECO:0000256" key="1">
    <source>
        <dbReference type="SAM" id="MobiDB-lite"/>
    </source>
</evidence>
<proteinExistence type="predicted"/>
<evidence type="ECO:0000313" key="3">
    <source>
        <dbReference type="Proteomes" id="UP001268864"/>
    </source>
</evidence>
<reference evidence="2 3" key="1">
    <citation type="submission" date="2022-06" db="EMBL/GenBank/DDBJ databases">
        <title>Halomicroarcula sp. a new haloarchaeum isolate from saline soil.</title>
        <authorList>
            <person name="Strakova D."/>
            <person name="Galisteo C."/>
            <person name="Sanchez-Porro C."/>
            <person name="Ventosa A."/>
        </authorList>
    </citation>
    <scope>NUCLEOTIDE SEQUENCE [LARGE SCALE GENOMIC DNA]</scope>
    <source>
        <strain evidence="2 3">S3CR25-11</strain>
    </source>
</reference>
<dbReference type="EMBL" id="JAMQOS010000014">
    <property type="protein sequence ID" value="MDS0284774.1"/>
    <property type="molecule type" value="Genomic_DNA"/>
</dbReference>
<dbReference type="RefSeq" id="WP_310902439.1">
    <property type="nucleotide sequence ID" value="NZ_JAMQOS010000014.1"/>
</dbReference>
<feature type="region of interest" description="Disordered" evidence="1">
    <location>
        <begin position="34"/>
        <end position="58"/>
    </location>
</feature>
<organism evidence="2 3">
    <name type="scientific">Haloarcula onubensis</name>
    <dbReference type="NCBI Taxonomy" id="2950539"/>
    <lineage>
        <taxon>Archaea</taxon>
        <taxon>Methanobacteriati</taxon>
        <taxon>Methanobacteriota</taxon>
        <taxon>Stenosarchaea group</taxon>
        <taxon>Halobacteria</taxon>
        <taxon>Halobacteriales</taxon>
        <taxon>Haloarculaceae</taxon>
        <taxon>Haloarcula</taxon>
    </lineage>
</organism>
<evidence type="ECO:0000313" key="2">
    <source>
        <dbReference type="EMBL" id="MDS0284774.1"/>
    </source>
</evidence>
<feature type="compositionally biased region" description="Polar residues" evidence="1">
    <location>
        <begin position="37"/>
        <end position="47"/>
    </location>
</feature>
<evidence type="ECO:0008006" key="4">
    <source>
        <dbReference type="Google" id="ProtNLM"/>
    </source>
</evidence>
<sequence length="88" mass="9585">MEVKCPLCGEFEGEAKSVQAHISRMTDEVHKGLTGSEVLNSPGSGQPDSRPGAETQGTALDVPKVACKQCERRVKYPEMMPYKMTCPD</sequence>
<keyword evidence="3" id="KW-1185">Reference proteome</keyword>
<dbReference type="Proteomes" id="UP001268864">
    <property type="component" value="Unassembled WGS sequence"/>
</dbReference>